<dbReference type="GO" id="GO:0009307">
    <property type="term" value="P:DNA restriction-modification system"/>
    <property type="evidence" value="ECO:0007669"/>
    <property type="project" value="UniProtKB-KW"/>
</dbReference>
<dbReference type="GO" id="GO:0008170">
    <property type="term" value="F:N-methyltransferase activity"/>
    <property type="evidence" value="ECO:0007669"/>
    <property type="project" value="InterPro"/>
</dbReference>
<organism evidence="9 10">
    <name type="scientific">Prosthecobacter debontii</name>
    <dbReference type="NCBI Taxonomy" id="48467"/>
    <lineage>
        <taxon>Bacteria</taxon>
        <taxon>Pseudomonadati</taxon>
        <taxon>Verrucomicrobiota</taxon>
        <taxon>Verrucomicrobiia</taxon>
        <taxon>Verrucomicrobiales</taxon>
        <taxon>Verrucomicrobiaceae</taxon>
        <taxon>Prosthecobacter</taxon>
    </lineage>
</organism>
<proteinExistence type="inferred from homology"/>
<keyword evidence="5" id="KW-0949">S-adenosyl-L-methionine</keyword>
<comment type="catalytic activity">
    <reaction evidence="7">
        <text>a 2'-deoxyadenosine in DNA + S-adenosyl-L-methionine = an N(6)-methyl-2'-deoxyadenosine in DNA + S-adenosyl-L-homocysteine + H(+)</text>
        <dbReference type="Rhea" id="RHEA:15197"/>
        <dbReference type="Rhea" id="RHEA-COMP:12418"/>
        <dbReference type="Rhea" id="RHEA-COMP:12419"/>
        <dbReference type="ChEBI" id="CHEBI:15378"/>
        <dbReference type="ChEBI" id="CHEBI:57856"/>
        <dbReference type="ChEBI" id="CHEBI:59789"/>
        <dbReference type="ChEBI" id="CHEBI:90615"/>
        <dbReference type="ChEBI" id="CHEBI:90616"/>
        <dbReference type="EC" id="2.1.1.72"/>
    </reaction>
</comment>
<dbReference type="InterPro" id="IPR003356">
    <property type="entry name" value="DNA_methylase_A-5"/>
</dbReference>
<gene>
    <name evidence="9" type="ORF">SAMN02745166_01682</name>
</gene>
<dbReference type="InterPro" id="IPR051537">
    <property type="entry name" value="DNA_Adenine_Mtase"/>
</dbReference>
<accession>A0A1T4XL17</accession>
<evidence type="ECO:0000256" key="4">
    <source>
        <dbReference type="ARBA" id="ARBA00022679"/>
    </source>
</evidence>
<dbReference type="SUPFAM" id="SSF53335">
    <property type="entry name" value="S-adenosyl-L-methionine-dependent methyltransferases"/>
    <property type="match status" value="1"/>
</dbReference>
<dbReference type="Pfam" id="PF02384">
    <property type="entry name" value="N6_Mtase"/>
    <property type="match status" value="1"/>
</dbReference>
<sequence length="157" mass="17091">MSITASNLNPTIEAGLIKCVVGLGPNIFYNSPMEACVVVCRSQKPRAQRGKILFINAVNEVARERTQSFLTDEHLQRVVRAYQDFKDEPGFTRAVPIEEIRAKEGNLSIPLYVGGETHVQTDGAGESATAALPDVISAWIESAVTARRALNNLGPRV</sequence>
<dbReference type="OrthoDB" id="9814572at2"/>
<dbReference type="InterPro" id="IPR029063">
    <property type="entry name" value="SAM-dependent_MTases_sf"/>
</dbReference>
<evidence type="ECO:0000313" key="9">
    <source>
        <dbReference type="EMBL" id="SKA90252.1"/>
    </source>
</evidence>
<keyword evidence="3 9" id="KW-0489">Methyltransferase</keyword>
<dbReference type="Gene3D" id="3.40.50.150">
    <property type="entry name" value="Vaccinia Virus protein VP39"/>
    <property type="match status" value="1"/>
</dbReference>
<dbReference type="GO" id="GO:0003677">
    <property type="term" value="F:DNA binding"/>
    <property type="evidence" value="ECO:0007669"/>
    <property type="project" value="InterPro"/>
</dbReference>
<dbReference type="Proteomes" id="UP000190774">
    <property type="component" value="Unassembled WGS sequence"/>
</dbReference>
<dbReference type="STRING" id="48467.SAMN02745166_01682"/>
<evidence type="ECO:0000256" key="3">
    <source>
        <dbReference type="ARBA" id="ARBA00022603"/>
    </source>
</evidence>
<keyword evidence="4" id="KW-0808">Transferase</keyword>
<dbReference type="PANTHER" id="PTHR42933">
    <property type="entry name" value="SLR6095 PROTEIN"/>
    <property type="match status" value="1"/>
</dbReference>
<comment type="similarity">
    <text evidence="1">Belongs to the N(4)/N(6)-methyltransferase family.</text>
</comment>
<dbReference type="GO" id="GO:0009007">
    <property type="term" value="F:site-specific DNA-methyltransferase (adenine-specific) activity"/>
    <property type="evidence" value="ECO:0007669"/>
    <property type="project" value="UniProtKB-EC"/>
</dbReference>
<keyword evidence="10" id="KW-1185">Reference proteome</keyword>
<name>A0A1T4XL17_9BACT</name>
<reference evidence="10" key="1">
    <citation type="submission" date="2017-02" db="EMBL/GenBank/DDBJ databases">
        <authorList>
            <person name="Varghese N."/>
            <person name="Submissions S."/>
        </authorList>
    </citation>
    <scope>NUCLEOTIDE SEQUENCE [LARGE SCALE GENOMIC DNA]</scope>
    <source>
        <strain evidence="10">ATCC 700200</strain>
    </source>
</reference>
<dbReference type="EC" id="2.1.1.72" evidence="2"/>
<protein>
    <recommendedName>
        <fullName evidence="2">site-specific DNA-methyltransferase (adenine-specific)</fullName>
        <ecNumber evidence="2">2.1.1.72</ecNumber>
    </recommendedName>
</protein>
<evidence type="ECO:0000256" key="5">
    <source>
        <dbReference type="ARBA" id="ARBA00022691"/>
    </source>
</evidence>
<evidence type="ECO:0000256" key="6">
    <source>
        <dbReference type="ARBA" id="ARBA00022747"/>
    </source>
</evidence>
<evidence type="ECO:0000259" key="8">
    <source>
        <dbReference type="Pfam" id="PF02384"/>
    </source>
</evidence>
<dbReference type="EMBL" id="FUYE01000004">
    <property type="protein sequence ID" value="SKA90252.1"/>
    <property type="molecule type" value="Genomic_DNA"/>
</dbReference>
<feature type="domain" description="DNA methylase adenine-specific" evidence="8">
    <location>
        <begin position="12"/>
        <end position="117"/>
    </location>
</feature>
<dbReference type="RefSeq" id="WP_078812861.1">
    <property type="nucleotide sequence ID" value="NZ_FUYE01000004.1"/>
</dbReference>
<dbReference type="PANTHER" id="PTHR42933:SF3">
    <property type="entry name" value="TYPE I RESTRICTION ENZYME MJAVIII METHYLASE SUBUNIT"/>
    <property type="match status" value="1"/>
</dbReference>
<keyword evidence="6" id="KW-0680">Restriction system</keyword>
<evidence type="ECO:0000256" key="2">
    <source>
        <dbReference type="ARBA" id="ARBA00011900"/>
    </source>
</evidence>
<dbReference type="AlphaFoldDB" id="A0A1T4XL17"/>
<evidence type="ECO:0000313" key="10">
    <source>
        <dbReference type="Proteomes" id="UP000190774"/>
    </source>
</evidence>
<dbReference type="GO" id="GO:0032259">
    <property type="term" value="P:methylation"/>
    <property type="evidence" value="ECO:0007669"/>
    <property type="project" value="UniProtKB-KW"/>
</dbReference>
<evidence type="ECO:0000256" key="1">
    <source>
        <dbReference type="ARBA" id="ARBA00006594"/>
    </source>
</evidence>
<evidence type="ECO:0000256" key="7">
    <source>
        <dbReference type="ARBA" id="ARBA00047942"/>
    </source>
</evidence>